<dbReference type="EMBL" id="BANX01000047">
    <property type="protein sequence ID" value="GAC71029.1"/>
    <property type="molecule type" value="Genomic_DNA"/>
</dbReference>
<protein>
    <submittedName>
        <fullName evidence="2">Uncharacterized protein</fullName>
    </submittedName>
</protein>
<dbReference type="STRING" id="1223545.GS4_47_00190"/>
<sequence>MPVVRVRTREGVEVVIDTDEIFQAANETVQVEAAVLKRATDIANRARRLDAAENGGTADITLDRRVMPNGRLVYHVQSTDADGEHGTSSTARRRTLRRAVGSK</sequence>
<dbReference type="RefSeq" id="WP_007625649.1">
    <property type="nucleotide sequence ID" value="NZ_BANX01000047.1"/>
</dbReference>
<dbReference type="Proteomes" id="UP000011666">
    <property type="component" value="Unassembled WGS sequence"/>
</dbReference>
<evidence type="ECO:0000313" key="3">
    <source>
        <dbReference type="Proteomes" id="UP000011666"/>
    </source>
</evidence>
<evidence type="ECO:0000256" key="1">
    <source>
        <dbReference type="SAM" id="MobiDB-lite"/>
    </source>
</evidence>
<comment type="caution">
    <text evidence="2">The sequence shown here is derived from an EMBL/GenBank/DDBJ whole genome shotgun (WGS) entry which is preliminary data.</text>
</comment>
<organism evidence="2 3">
    <name type="scientific">Gordonia soli NBRC 108243</name>
    <dbReference type="NCBI Taxonomy" id="1223545"/>
    <lineage>
        <taxon>Bacteria</taxon>
        <taxon>Bacillati</taxon>
        <taxon>Actinomycetota</taxon>
        <taxon>Actinomycetes</taxon>
        <taxon>Mycobacteriales</taxon>
        <taxon>Gordoniaceae</taxon>
        <taxon>Gordonia</taxon>
    </lineage>
</organism>
<gene>
    <name evidence="2" type="ORF">GS4_47_00190</name>
</gene>
<accession>M0QRE2</accession>
<feature type="region of interest" description="Disordered" evidence="1">
    <location>
        <begin position="78"/>
        <end position="103"/>
    </location>
</feature>
<proteinExistence type="predicted"/>
<evidence type="ECO:0000313" key="2">
    <source>
        <dbReference type="EMBL" id="GAC71029.1"/>
    </source>
</evidence>
<dbReference type="AlphaFoldDB" id="M0QRE2"/>
<name>M0QRE2_9ACTN</name>
<dbReference type="OrthoDB" id="9994391at2"/>
<keyword evidence="3" id="KW-1185">Reference proteome</keyword>
<reference evidence="2 3" key="1">
    <citation type="submission" date="2013-01" db="EMBL/GenBank/DDBJ databases">
        <title>Whole genome shotgun sequence of Gordonia soli NBRC 108243.</title>
        <authorList>
            <person name="Isaki-Nakamura S."/>
            <person name="Hosoyama A."/>
            <person name="Tsuchikane K."/>
            <person name="Ando Y."/>
            <person name="Baba S."/>
            <person name="Ohji S."/>
            <person name="Hamada M."/>
            <person name="Tamura T."/>
            <person name="Yamazoe A."/>
            <person name="Yamazaki S."/>
            <person name="Fujita N."/>
        </authorList>
    </citation>
    <scope>NUCLEOTIDE SEQUENCE [LARGE SCALE GENOMIC DNA]</scope>
    <source>
        <strain evidence="2 3">NBRC 108243</strain>
    </source>
</reference>